<sequence length="147" mass="16744">MQEYLPSKNIQQAVPFFAVADMEASIRFYVEGLGFEIIARWEPRGKIEWCCVQREGAAIMLQEYHTEGPDAWKPEGKVGVGVSICFICEDALALYHEFIANGISTTEPFVGNNMWVINLYDPDGYTLNFESSTDVPEETRYSEWEQA</sequence>
<gene>
    <name evidence="2" type="ORF">SAMN04488505_1011413</name>
</gene>
<evidence type="ECO:0000259" key="1">
    <source>
        <dbReference type="PROSITE" id="PS51819"/>
    </source>
</evidence>
<dbReference type="PROSITE" id="PS51819">
    <property type="entry name" value="VOC"/>
    <property type="match status" value="1"/>
</dbReference>
<organism evidence="2 3">
    <name type="scientific">Chitinophaga rupis</name>
    <dbReference type="NCBI Taxonomy" id="573321"/>
    <lineage>
        <taxon>Bacteria</taxon>
        <taxon>Pseudomonadati</taxon>
        <taxon>Bacteroidota</taxon>
        <taxon>Chitinophagia</taxon>
        <taxon>Chitinophagales</taxon>
        <taxon>Chitinophagaceae</taxon>
        <taxon>Chitinophaga</taxon>
    </lineage>
</organism>
<dbReference type="GO" id="GO:0051213">
    <property type="term" value="F:dioxygenase activity"/>
    <property type="evidence" value="ECO:0007669"/>
    <property type="project" value="UniProtKB-KW"/>
</dbReference>
<dbReference type="SUPFAM" id="SSF54593">
    <property type="entry name" value="Glyoxalase/Bleomycin resistance protein/Dihydroxybiphenyl dioxygenase"/>
    <property type="match status" value="1"/>
</dbReference>
<dbReference type="InterPro" id="IPR004360">
    <property type="entry name" value="Glyas_Fos-R_dOase_dom"/>
</dbReference>
<proteinExistence type="predicted"/>
<dbReference type="OrthoDB" id="9796521at2"/>
<accession>A0A1H7M797</accession>
<evidence type="ECO:0000313" key="3">
    <source>
        <dbReference type="Proteomes" id="UP000198984"/>
    </source>
</evidence>
<dbReference type="RefSeq" id="WP_089908001.1">
    <property type="nucleotide sequence ID" value="NZ_FOBB01000001.1"/>
</dbReference>
<keyword evidence="2" id="KW-0223">Dioxygenase</keyword>
<dbReference type="STRING" id="573321.SAMN04488505_1011413"/>
<keyword evidence="2" id="KW-0560">Oxidoreductase</keyword>
<keyword evidence="3" id="KW-1185">Reference proteome</keyword>
<evidence type="ECO:0000313" key="2">
    <source>
        <dbReference type="EMBL" id="SEL06615.1"/>
    </source>
</evidence>
<protein>
    <submittedName>
        <fullName evidence="2">Catechol 2,3-dioxygenase</fullName>
    </submittedName>
</protein>
<name>A0A1H7M797_9BACT</name>
<dbReference type="Gene3D" id="3.10.180.10">
    <property type="entry name" value="2,3-Dihydroxybiphenyl 1,2-Dioxygenase, domain 1"/>
    <property type="match status" value="1"/>
</dbReference>
<dbReference type="InterPro" id="IPR037523">
    <property type="entry name" value="VOC_core"/>
</dbReference>
<dbReference type="AlphaFoldDB" id="A0A1H7M797"/>
<dbReference type="Pfam" id="PF00903">
    <property type="entry name" value="Glyoxalase"/>
    <property type="match status" value="1"/>
</dbReference>
<reference evidence="2 3" key="1">
    <citation type="submission" date="2016-10" db="EMBL/GenBank/DDBJ databases">
        <authorList>
            <person name="de Groot N.N."/>
        </authorList>
    </citation>
    <scope>NUCLEOTIDE SEQUENCE [LARGE SCALE GENOMIC DNA]</scope>
    <source>
        <strain evidence="2 3">DSM 21039</strain>
    </source>
</reference>
<dbReference type="EMBL" id="FOBB01000001">
    <property type="protein sequence ID" value="SEL06615.1"/>
    <property type="molecule type" value="Genomic_DNA"/>
</dbReference>
<feature type="domain" description="VOC" evidence="1">
    <location>
        <begin position="9"/>
        <end position="132"/>
    </location>
</feature>
<dbReference type="Proteomes" id="UP000198984">
    <property type="component" value="Unassembled WGS sequence"/>
</dbReference>
<dbReference type="InterPro" id="IPR029068">
    <property type="entry name" value="Glyas_Bleomycin-R_OHBP_Dase"/>
</dbReference>